<keyword evidence="5 6" id="KW-0539">Nucleus</keyword>
<dbReference type="GO" id="GO:0003680">
    <property type="term" value="F:minor groove of adenine-thymine-rich DNA binding"/>
    <property type="evidence" value="ECO:0007669"/>
    <property type="project" value="UniProtKB-UniRule"/>
</dbReference>
<dbReference type="PANTHER" id="PTHR31100">
    <property type="entry name" value="AT-HOOK MOTIF NUCLEAR-LOCALIZED PROTEIN 15"/>
    <property type="match status" value="1"/>
</dbReference>
<comment type="caution">
    <text evidence="9">The sequence shown here is derived from an EMBL/GenBank/DDBJ whole genome shotgun (WGS) entry which is preliminary data.</text>
</comment>
<name>A0AAV1S4X1_9ROSI</name>
<keyword evidence="3 6" id="KW-0238">DNA-binding</keyword>
<dbReference type="PIRSF" id="PIRSF016021">
    <property type="entry name" value="ESCAROLA"/>
    <property type="match status" value="1"/>
</dbReference>
<dbReference type="GO" id="GO:0003700">
    <property type="term" value="F:DNA-binding transcription factor activity"/>
    <property type="evidence" value="ECO:0007669"/>
    <property type="project" value="TreeGrafter"/>
</dbReference>
<comment type="subcellular location">
    <subcellularLocation>
        <location evidence="1 6">Nucleus</location>
    </subcellularLocation>
</comment>
<dbReference type="PROSITE" id="PS51742">
    <property type="entry name" value="PPC"/>
    <property type="match status" value="1"/>
</dbReference>
<keyword evidence="10" id="KW-1185">Reference proteome</keyword>
<dbReference type="InterPro" id="IPR014476">
    <property type="entry name" value="AHL15-29"/>
</dbReference>
<dbReference type="Pfam" id="PF03479">
    <property type="entry name" value="PCC"/>
    <property type="match status" value="1"/>
</dbReference>
<dbReference type="PANTHER" id="PTHR31100:SF51">
    <property type="entry name" value="AT-HOOK MOTIF NUCLEAR-LOCALIZED PROTEIN 29"/>
    <property type="match status" value="1"/>
</dbReference>
<feature type="domain" description="PPC" evidence="8">
    <location>
        <begin position="99"/>
        <end position="237"/>
    </location>
</feature>
<feature type="compositionally biased region" description="Basic and acidic residues" evidence="7">
    <location>
        <begin position="49"/>
        <end position="59"/>
    </location>
</feature>
<evidence type="ECO:0000313" key="9">
    <source>
        <dbReference type="EMBL" id="CAK7345962.1"/>
    </source>
</evidence>
<evidence type="ECO:0000256" key="1">
    <source>
        <dbReference type="ARBA" id="ARBA00004123"/>
    </source>
</evidence>
<dbReference type="InterPro" id="IPR005175">
    <property type="entry name" value="PPC_dom"/>
</dbReference>
<evidence type="ECO:0000259" key="8">
    <source>
        <dbReference type="PROSITE" id="PS51742"/>
    </source>
</evidence>
<dbReference type="Gene3D" id="3.30.1330.80">
    <property type="entry name" value="Hypothetical protein, similar to alpha- acetolactate decarboxylase, domain 2"/>
    <property type="match status" value="1"/>
</dbReference>
<dbReference type="AlphaFoldDB" id="A0AAV1S4X1"/>
<feature type="region of interest" description="Disordered" evidence="7">
    <location>
        <begin position="1"/>
        <end position="99"/>
    </location>
</feature>
<accession>A0AAV1S4X1</accession>
<feature type="compositionally biased region" description="Polar residues" evidence="7">
    <location>
        <begin position="1"/>
        <end position="14"/>
    </location>
</feature>
<evidence type="ECO:0000256" key="4">
    <source>
        <dbReference type="ARBA" id="ARBA00023163"/>
    </source>
</evidence>
<dbReference type="SUPFAM" id="SSF117856">
    <property type="entry name" value="AF0104/ALDC/Ptd012-like"/>
    <property type="match status" value="1"/>
</dbReference>
<dbReference type="CDD" id="cd11378">
    <property type="entry name" value="DUF296"/>
    <property type="match status" value="1"/>
</dbReference>
<evidence type="ECO:0000256" key="5">
    <source>
        <dbReference type="ARBA" id="ARBA00023242"/>
    </source>
</evidence>
<dbReference type="EMBL" id="CAWUPB010001173">
    <property type="protein sequence ID" value="CAK7345962.1"/>
    <property type="molecule type" value="Genomic_DNA"/>
</dbReference>
<evidence type="ECO:0000256" key="7">
    <source>
        <dbReference type="SAM" id="MobiDB-lite"/>
    </source>
</evidence>
<feature type="compositionally biased region" description="Gly residues" evidence="7">
    <location>
        <begin position="246"/>
        <end position="264"/>
    </location>
</feature>
<evidence type="ECO:0000256" key="2">
    <source>
        <dbReference type="ARBA" id="ARBA00023015"/>
    </source>
</evidence>
<reference evidence="9 10" key="1">
    <citation type="submission" date="2024-01" db="EMBL/GenBank/DDBJ databases">
        <authorList>
            <person name="Waweru B."/>
        </authorList>
    </citation>
    <scope>NUCLEOTIDE SEQUENCE [LARGE SCALE GENOMIC DNA]</scope>
</reference>
<evidence type="ECO:0000256" key="3">
    <source>
        <dbReference type="ARBA" id="ARBA00023125"/>
    </source>
</evidence>
<sequence>MAGYEGNNSQYVHQNHNHLLRPELHLIQRPSSIPSSDSKDNNNTPSPPDHARTSSDHPDSSAATSSGGGGTNPNRRPRGRPAGSKNRPKPPIIVTRDSPNALRSHVLEISSGADIVESVFNYARKRGRGVCVLSGSGTVANVTLRQPASPAGSVLTLHGRFEILSLSGTVLPPPAPPGAGGLSIFLSGGQGQVVGGNVVGPLMAAGPVVLMAASFANAVFERLPLDDQEEAGAVQVQPTASQSSGVTGGGGQMGDGGGGSSTGGGGGGGFFNMVGAHHGNFPFSGDLFGSWSGSAARPPF</sequence>
<proteinExistence type="predicted"/>
<dbReference type="GO" id="GO:0005634">
    <property type="term" value="C:nucleus"/>
    <property type="evidence" value="ECO:0007669"/>
    <property type="project" value="UniProtKB-SubCell"/>
</dbReference>
<gene>
    <name evidence="9" type="ORF">DCAF_LOCUS18625</name>
</gene>
<evidence type="ECO:0000256" key="6">
    <source>
        <dbReference type="PIRNR" id="PIRNR016021"/>
    </source>
</evidence>
<protein>
    <recommendedName>
        <fullName evidence="6">AT-hook motif nuclear-localized protein</fullName>
    </recommendedName>
</protein>
<dbReference type="Proteomes" id="UP001314170">
    <property type="component" value="Unassembled WGS sequence"/>
</dbReference>
<feature type="compositionally biased region" description="Polar residues" evidence="7">
    <location>
        <begin position="29"/>
        <end position="44"/>
    </location>
</feature>
<evidence type="ECO:0000313" key="10">
    <source>
        <dbReference type="Proteomes" id="UP001314170"/>
    </source>
</evidence>
<dbReference type="FunFam" id="3.30.1330.80:FF:000002">
    <property type="entry name" value="AT-hook motif nuclear-localized protein"/>
    <property type="match status" value="1"/>
</dbReference>
<organism evidence="9 10">
    <name type="scientific">Dovyalis caffra</name>
    <dbReference type="NCBI Taxonomy" id="77055"/>
    <lineage>
        <taxon>Eukaryota</taxon>
        <taxon>Viridiplantae</taxon>
        <taxon>Streptophyta</taxon>
        <taxon>Embryophyta</taxon>
        <taxon>Tracheophyta</taxon>
        <taxon>Spermatophyta</taxon>
        <taxon>Magnoliopsida</taxon>
        <taxon>eudicotyledons</taxon>
        <taxon>Gunneridae</taxon>
        <taxon>Pentapetalae</taxon>
        <taxon>rosids</taxon>
        <taxon>fabids</taxon>
        <taxon>Malpighiales</taxon>
        <taxon>Salicaceae</taxon>
        <taxon>Flacourtieae</taxon>
        <taxon>Dovyalis</taxon>
    </lineage>
</organism>
<feature type="region of interest" description="Disordered" evidence="7">
    <location>
        <begin position="230"/>
        <end position="264"/>
    </location>
</feature>
<keyword evidence="4 6" id="KW-0804">Transcription</keyword>
<dbReference type="GO" id="GO:0010228">
    <property type="term" value="P:vegetative to reproductive phase transition of meristem"/>
    <property type="evidence" value="ECO:0007669"/>
    <property type="project" value="TreeGrafter"/>
</dbReference>
<keyword evidence="2 6" id="KW-0805">Transcription regulation</keyword>
<comment type="function">
    <text evidence="6">Transcription factor that specifically binds AT-rich DNA sequences related to the nuclear matrix attachment regions (MARs).</text>
</comment>